<protein>
    <submittedName>
        <fullName evidence="1">Uncharacterized protein</fullName>
    </submittedName>
</protein>
<name>A0A7Z0CJD4_9MICO</name>
<reference evidence="1 2" key="1">
    <citation type="submission" date="2020-07" db="EMBL/GenBank/DDBJ databases">
        <title>Sequencing the genomes of 1000 actinobacteria strains.</title>
        <authorList>
            <person name="Klenk H.-P."/>
        </authorList>
    </citation>
    <scope>NUCLEOTIDE SEQUENCE [LARGE SCALE GENOMIC DNA]</scope>
    <source>
        <strain evidence="1 2">DSM 19970</strain>
    </source>
</reference>
<dbReference type="RefSeq" id="WP_062075509.1">
    <property type="nucleotide sequence ID" value="NZ_BBRC01000010.1"/>
</dbReference>
<dbReference type="Proteomes" id="UP000547973">
    <property type="component" value="Unassembled WGS sequence"/>
</dbReference>
<sequence length="146" mass="16202">MTDFADTEQMPLEAAALFTAMTEGMGLTHSNLVKMFEVASKDPLRVVRRWCQGERAIPKPVYQAIEVMYDRLDDAVDAIQKRVEEAQVRGEAVTLTAYRNGYDLAAAEPDFKGLPASFHRAVLLRVWEATGAPVAYAKQDDTAHVS</sequence>
<dbReference type="OrthoDB" id="3259824at2"/>
<dbReference type="AlphaFoldDB" id="A0A7Z0CJD4"/>
<keyword evidence="2" id="KW-1185">Reference proteome</keyword>
<dbReference type="EMBL" id="JACBZO010000002">
    <property type="protein sequence ID" value="NYI42899.1"/>
    <property type="molecule type" value="Genomic_DNA"/>
</dbReference>
<proteinExistence type="predicted"/>
<comment type="caution">
    <text evidence="1">The sequence shown here is derived from an EMBL/GenBank/DDBJ whole genome shotgun (WGS) entry which is preliminary data.</text>
</comment>
<gene>
    <name evidence="1" type="ORF">BKA03_003073</name>
</gene>
<organism evidence="1 2">
    <name type="scientific">Demequina lutea</name>
    <dbReference type="NCBI Taxonomy" id="431489"/>
    <lineage>
        <taxon>Bacteria</taxon>
        <taxon>Bacillati</taxon>
        <taxon>Actinomycetota</taxon>
        <taxon>Actinomycetes</taxon>
        <taxon>Micrococcales</taxon>
        <taxon>Demequinaceae</taxon>
        <taxon>Demequina</taxon>
    </lineage>
</organism>
<evidence type="ECO:0000313" key="1">
    <source>
        <dbReference type="EMBL" id="NYI42899.1"/>
    </source>
</evidence>
<evidence type="ECO:0000313" key="2">
    <source>
        <dbReference type="Proteomes" id="UP000547973"/>
    </source>
</evidence>
<accession>A0A7Z0CJD4</accession>